<dbReference type="AlphaFoldDB" id="A0AAU8A0D8"/>
<dbReference type="Pfam" id="PF04214">
    <property type="entry name" value="DUF411"/>
    <property type="match status" value="1"/>
</dbReference>
<proteinExistence type="predicted"/>
<dbReference type="SUPFAM" id="SSF52833">
    <property type="entry name" value="Thioredoxin-like"/>
    <property type="match status" value="1"/>
</dbReference>
<dbReference type="InterPro" id="IPR007332">
    <property type="entry name" value="DUF411"/>
</dbReference>
<dbReference type="InterPro" id="IPR036249">
    <property type="entry name" value="Thioredoxin-like_sf"/>
</dbReference>
<gene>
    <name evidence="1" type="ORF">NKE59_05940</name>
</gene>
<organism evidence="1">
    <name type="scientific">Polynucleobacter sp. UK-FUSCHL-C3</name>
    <dbReference type="NCBI Taxonomy" id="2955208"/>
    <lineage>
        <taxon>Bacteria</taxon>
        <taxon>Pseudomonadati</taxon>
        <taxon>Pseudomonadota</taxon>
        <taxon>Betaproteobacteria</taxon>
        <taxon>Burkholderiales</taxon>
        <taxon>Burkholderiaceae</taxon>
        <taxon>Polynucleobacter</taxon>
    </lineage>
</organism>
<dbReference type="EMBL" id="CP099959">
    <property type="protein sequence ID" value="XCC57044.1"/>
    <property type="molecule type" value="Genomic_DNA"/>
</dbReference>
<accession>A0AAU8A0D8</accession>
<sequence>MRTLKVKNRQSISIPRRLLLLGLALLPVAGYASSEKLQITMWRGPKCGCCKDWAAYLEKNGFVVKVVESGNTEMRQKLGMPVQFGSCHTAQINGYVIEGHVPAREIKRLLAEKPKVLGLTVPAMPLGSPGMDGPEYKGKKDPYDVLVISLNGASSVYQAYR</sequence>
<protein>
    <submittedName>
        <fullName evidence="1">DUF411 domain-containing protein</fullName>
    </submittedName>
</protein>
<name>A0AAU8A0D8_9BURK</name>
<reference evidence="1" key="1">
    <citation type="submission" date="2022-06" db="EMBL/GenBank/DDBJ databases">
        <title>New Polynucleobacter species.</title>
        <authorList>
            <person name="Hahn M.W."/>
        </authorList>
    </citation>
    <scope>NUCLEOTIDE SEQUENCE</scope>
    <source>
        <strain evidence="1">UK-FUSCHL-C3</strain>
    </source>
</reference>
<evidence type="ECO:0000313" key="1">
    <source>
        <dbReference type="EMBL" id="XCC57044.1"/>
    </source>
</evidence>
<dbReference type="RefSeq" id="WP_353438063.1">
    <property type="nucleotide sequence ID" value="NZ_CP099959.1"/>
</dbReference>